<evidence type="ECO:0000256" key="10">
    <source>
        <dbReference type="ARBA" id="ARBA00022919"/>
    </source>
</evidence>
<protein>
    <recommendedName>
        <fullName evidence="5">sphingomyelin phosphodiesterase</fullName>
        <ecNumber evidence="5">3.1.4.12</ecNumber>
    </recommendedName>
</protein>
<dbReference type="AlphaFoldDB" id="A0A6V7HBX5"/>
<feature type="non-terminal residue" evidence="16">
    <location>
        <position position="1"/>
    </location>
</feature>
<dbReference type="Gene3D" id="3.60.10.10">
    <property type="entry name" value="Endonuclease/exonuclease/phosphatase"/>
    <property type="match status" value="1"/>
</dbReference>
<keyword evidence="6 14" id="KW-0812">Transmembrane</keyword>
<comment type="pathway">
    <text evidence="3">Sphingolipid metabolism.</text>
</comment>
<evidence type="ECO:0000313" key="16">
    <source>
        <dbReference type="EMBL" id="CAD1477892.1"/>
    </source>
</evidence>
<feature type="transmembrane region" description="Helical" evidence="14">
    <location>
        <begin position="320"/>
        <end position="338"/>
    </location>
</feature>
<evidence type="ECO:0000256" key="2">
    <source>
        <dbReference type="ARBA" id="ARBA00004760"/>
    </source>
</evidence>
<keyword evidence="10" id="KW-0746">Sphingolipid metabolism</keyword>
<keyword evidence="12" id="KW-0443">Lipid metabolism</keyword>
<evidence type="ECO:0000256" key="11">
    <source>
        <dbReference type="ARBA" id="ARBA00022989"/>
    </source>
</evidence>
<dbReference type="GO" id="GO:0016020">
    <property type="term" value="C:membrane"/>
    <property type="evidence" value="ECO:0007669"/>
    <property type="project" value="UniProtKB-SubCell"/>
</dbReference>
<keyword evidence="8" id="KW-0378">Hydrolase</keyword>
<evidence type="ECO:0000256" key="5">
    <source>
        <dbReference type="ARBA" id="ARBA00012369"/>
    </source>
</evidence>
<dbReference type="GO" id="GO:0006665">
    <property type="term" value="P:sphingolipid metabolic process"/>
    <property type="evidence" value="ECO:0007669"/>
    <property type="project" value="UniProtKB-KW"/>
</dbReference>
<comment type="similarity">
    <text evidence="4">Belongs to the neutral sphingomyelinase family.</text>
</comment>
<evidence type="ECO:0000256" key="4">
    <source>
        <dbReference type="ARBA" id="ARBA00006335"/>
    </source>
</evidence>
<evidence type="ECO:0000256" key="14">
    <source>
        <dbReference type="SAM" id="Phobius"/>
    </source>
</evidence>
<dbReference type="SUPFAM" id="SSF56219">
    <property type="entry name" value="DNase I-like"/>
    <property type="match status" value="1"/>
</dbReference>
<dbReference type="GO" id="GO:0004767">
    <property type="term" value="F:sphingomyelin phosphodiesterase activity"/>
    <property type="evidence" value="ECO:0007669"/>
    <property type="project" value="UniProtKB-EC"/>
</dbReference>
<evidence type="ECO:0000313" key="17">
    <source>
        <dbReference type="Proteomes" id="UP000752696"/>
    </source>
</evidence>
<dbReference type="EC" id="3.1.4.12" evidence="5"/>
<comment type="caution">
    <text evidence="16">The sequence shown here is derived from an EMBL/GenBank/DDBJ whole genome shotgun (WGS) entry which is preliminary data.</text>
</comment>
<keyword evidence="13 14" id="KW-0472">Membrane</keyword>
<keyword evidence="9" id="KW-0460">Magnesium</keyword>
<dbReference type="PANTHER" id="PTHR16320:SF24">
    <property type="entry name" value="PHOSPHODIESTERASE, PUTATIVE-RELATED"/>
    <property type="match status" value="1"/>
</dbReference>
<dbReference type="GO" id="GO:0046872">
    <property type="term" value="F:metal ion binding"/>
    <property type="evidence" value="ECO:0007669"/>
    <property type="project" value="UniProtKB-KW"/>
</dbReference>
<dbReference type="Pfam" id="PF03372">
    <property type="entry name" value="Exo_endo_phos"/>
    <property type="match status" value="1"/>
</dbReference>
<evidence type="ECO:0000256" key="3">
    <source>
        <dbReference type="ARBA" id="ARBA00004991"/>
    </source>
</evidence>
<dbReference type="InterPro" id="IPR038772">
    <property type="entry name" value="Sph/SMPD2-like"/>
</dbReference>
<gene>
    <name evidence="16" type="ORF">MHI_LOCUS761769</name>
</gene>
<comment type="subcellular location">
    <subcellularLocation>
        <location evidence="1">Membrane</location>
        <topology evidence="1">Multi-pass membrane protein</topology>
    </subcellularLocation>
</comment>
<keyword evidence="7" id="KW-0479">Metal-binding</keyword>
<keyword evidence="11 14" id="KW-1133">Transmembrane helix</keyword>
<dbReference type="Proteomes" id="UP000752696">
    <property type="component" value="Unassembled WGS sequence"/>
</dbReference>
<sequence length="369" mass="41816">GIPYVSQNRNARMVAIAEKFATENYDIICLQEVWSVEDFKMIKVKTQEQLPYSHYFYSGVLGSGICILSKFPVKDVMFHRWSLNGYVHKIHHGDWFGGKGVGLCRLQIHNMNINVYITHLHAEYNSHSDEYIAHRILQAFDTAQFIKMTSGGIDSVILGGDLNTEPKDLAYKIICGVAGLADACSRTIECANNSYTSSKLARTFSEGKRIDHILYQGSKNIKIEITNFQHPFPKRVPYKDFSYSDHEAVMATFKFSPGESETINTDVKDLIKEAINICETSLKNIRRQRFWYLLLSCILIIPLAWSMGLDCFLSSLDVTIGINIGRILLTAILCYTLFMSSIWNSVEKNALKAGCSEMEIYLANLNNNL</sequence>
<feature type="transmembrane region" description="Helical" evidence="14">
    <location>
        <begin position="290"/>
        <end position="308"/>
    </location>
</feature>
<evidence type="ECO:0000256" key="7">
    <source>
        <dbReference type="ARBA" id="ARBA00022723"/>
    </source>
</evidence>
<comment type="pathway">
    <text evidence="2">Lipid metabolism; sphingolipid metabolism.</text>
</comment>
<dbReference type="PANTHER" id="PTHR16320">
    <property type="entry name" value="SPHINGOMYELINASE FAMILY MEMBER"/>
    <property type="match status" value="1"/>
</dbReference>
<reference evidence="16" key="1">
    <citation type="submission" date="2020-07" db="EMBL/GenBank/DDBJ databases">
        <authorList>
            <person name="Nazaruddin N."/>
        </authorList>
    </citation>
    <scope>NUCLEOTIDE SEQUENCE</scope>
</reference>
<evidence type="ECO:0000256" key="8">
    <source>
        <dbReference type="ARBA" id="ARBA00022801"/>
    </source>
</evidence>
<dbReference type="InterPro" id="IPR036691">
    <property type="entry name" value="Endo/exonu/phosph_ase_sf"/>
</dbReference>
<evidence type="ECO:0000256" key="12">
    <source>
        <dbReference type="ARBA" id="ARBA00023098"/>
    </source>
</evidence>
<feature type="domain" description="Endonuclease/exonuclease/phosphatase" evidence="15">
    <location>
        <begin position="8"/>
        <end position="218"/>
    </location>
</feature>
<evidence type="ECO:0000256" key="13">
    <source>
        <dbReference type="ARBA" id="ARBA00023136"/>
    </source>
</evidence>
<evidence type="ECO:0000259" key="15">
    <source>
        <dbReference type="Pfam" id="PF03372"/>
    </source>
</evidence>
<dbReference type="EMBL" id="CAJDYZ010010353">
    <property type="protein sequence ID" value="CAD1477892.1"/>
    <property type="molecule type" value="Genomic_DNA"/>
</dbReference>
<evidence type="ECO:0000256" key="1">
    <source>
        <dbReference type="ARBA" id="ARBA00004141"/>
    </source>
</evidence>
<proteinExistence type="inferred from homology"/>
<accession>A0A6V7HBX5</accession>
<evidence type="ECO:0000256" key="6">
    <source>
        <dbReference type="ARBA" id="ARBA00022692"/>
    </source>
</evidence>
<keyword evidence="17" id="KW-1185">Reference proteome</keyword>
<feature type="non-terminal residue" evidence="16">
    <location>
        <position position="369"/>
    </location>
</feature>
<organism evidence="16 17">
    <name type="scientific">Heterotrigona itama</name>
    <dbReference type="NCBI Taxonomy" id="395501"/>
    <lineage>
        <taxon>Eukaryota</taxon>
        <taxon>Metazoa</taxon>
        <taxon>Ecdysozoa</taxon>
        <taxon>Arthropoda</taxon>
        <taxon>Hexapoda</taxon>
        <taxon>Insecta</taxon>
        <taxon>Pterygota</taxon>
        <taxon>Neoptera</taxon>
        <taxon>Endopterygota</taxon>
        <taxon>Hymenoptera</taxon>
        <taxon>Apocrita</taxon>
        <taxon>Aculeata</taxon>
        <taxon>Apoidea</taxon>
        <taxon>Anthophila</taxon>
        <taxon>Apidae</taxon>
        <taxon>Heterotrigona</taxon>
    </lineage>
</organism>
<dbReference type="InterPro" id="IPR005135">
    <property type="entry name" value="Endo/exonuclease/phosphatase"/>
</dbReference>
<evidence type="ECO:0000256" key="9">
    <source>
        <dbReference type="ARBA" id="ARBA00022842"/>
    </source>
</evidence>
<name>A0A6V7HBX5_9HYME</name>
<dbReference type="OrthoDB" id="387657at2759"/>